<dbReference type="PROSITE" id="PS50110">
    <property type="entry name" value="RESPONSE_REGULATORY"/>
    <property type="match status" value="1"/>
</dbReference>
<evidence type="ECO:0000313" key="5">
    <source>
        <dbReference type="Proteomes" id="UP001237448"/>
    </source>
</evidence>
<proteinExistence type="predicted"/>
<dbReference type="Pfam" id="PF00072">
    <property type="entry name" value="Response_reg"/>
    <property type="match status" value="1"/>
</dbReference>
<name>A0ABU0F8G1_9HYPH</name>
<reference evidence="4 5" key="1">
    <citation type="submission" date="2023-07" db="EMBL/GenBank/DDBJ databases">
        <title>Genomic Encyclopedia of Type Strains, Phase IV (KMG-IV): sequencing the most valuable type-strain genomes for metagenomic binning, comparative biology and taxonomic classification.</title>
        <authorList>
            <person name="Goeker M."/>
        </authorList>
    </citation>
    <scope>NUCLEOTIDE SEQUENCE [LARGE SCALE GENOMIC DNA]</scope>
    <source>
        <strain evidence="4 5">DSM 5896</strain>
    </source>
</reference>
<feature type="modified residue" description="4-aspartylphosphate" evidence="2">
    <location>
        <position position="55"/>
    </location>
</feature>
<evidence type="ECO:0000256" key="1">
    <source>
        <dbReference type="ARBA" id="ARBA00022553"/>
    </source>
</evidence>
<protein>
    <submittedName>
        <fullName evidence="4">FixJ family two-component response regulator</fullName>
    </submittedName>
</protein>
<organism evidence="4 5">
    <name type="scientific">Labrys monachus</name>
    <dbReference type="NCBI Taxonomy" id="217067"/>
    <lineage>
        <taxon>Bacteria</taxon>
        <taxon>Pseudomonadati</taxon>
        <taxon>Pseudomonadota</taxon>
        <taxon>Alphaproteobacteria</taxon>
        <taxon>Hyphomicrobiales</taxon>
        <taxon>Xanthobacteraceae</taxon>
        <taxon>Labrys</taxon>
    </lineage>
</organism>
<accession>A0ABU0F8G1</accession>
<dbReference type="RefSeq" id="WP_307422386.1">
    <property type="nucleotide sequence ID" value="NZ_JAUSVK010000001.1"/>
</dbReference>
<evidence type="ECO:0000313" key="4">
    <source>
        <dbReference type="EMBL" id="MDQ0390897.1"/>
    </source>
</evidence>
<keyword evidence="1 2" id="KW-0597">Phosphoprotein</keyword>
<dbReference type="Gene3D" id="3.40.50.2300">
    <property type="match status" value="1"/>
</dbReference>
<dbReference type="PANTHER" id="PTHR44591:SF25">
    <property type="entry name" value="CHEMOTAXIS TWO-COMPONENT RESPONSE REGULATOR"/>
    <property type="match status" value="1"/>
</dbReference>
<feature type="domain" description="Response regulatory" evidence="3">
    <location>
        <begin position="6"/>
        <end position="120"/>
    </location>
</feature>
<dbReference type="EMBL" id="JAUSVK010000001">
    <property type="protein sequence ID" value="MDQ0390897.1"/>
    <property type="molecule type" value="Genomic_DNA"/>
</dbReference>
<dbReference type="PANTHER" id="PTHR44591">
    <property type="entry name" value="STRESS RESPONSE REGULATOR PROTEIN 1"/>
    <property type="match status" value="1"/>
</dbReference>
<dbReference type="Proteomes" id="UP001237448">
    <property type="component" value="Unassembled WGS sequence"/>
</dbReference>
<dbReference type="InterPro" id="IPR001789">
    <property type="entry name" value="Sig_transdc_resp-reg_receiver"/>
</dbReference>
<dbReference type="SUPFAM" id="SSF52172">
    <property type="entry name" value="CheY-like"/>
    <property type="match status" value="1"/>
</dbReference>
<dbReference type="SMART" id="SM00448">
    <property type="entry name" value="REC"/>
    <property type="match status" value="1"/>
</dbReference>
<evidence type="ECO:0000259" key="3">
    <source>
        <dbReference type="PROSITE" id="PS50110"/>
    </source>
</evidence>
<keyword evidence="5" id="KW-1185">Reference proteome</keyword>
<sequence length="129" mass="14264">MSPIPTIAIVDDDQAMREALDDMIKSCGYTSRLFATAEEFLSDGMRQTTDCMLVDVKMPGMTGIELQAVLNTEPFRPPIIFITSHRDERTRSAAMDGGALAFLGKPVEFESLMALLERALHPDNSSLRI</sequence>
<gene>
    <name evidence="4" type="ORF">J3R73_000689</name>
</gene>
<comment type="caution">
    <text evidence="4">The sequence shown here is derived from an EMBL/GenBank/DDBJ whole genome shotgun (WGS) entry which is preliminary data.</text>
</comment>
<dbReference type="InterPro" id="IPR050595">
    <property type="entry name" value="Bact_response_regulator"/>
</dbReference>
<dbReference type="InterPro" id="IPR011006">
    <property type="entry name" value="CheY-like_superfamily"/>
</dbReference>
<evidence type="ECO:0000256" key="2">
    <source>
        <dbReference type="PROSITE-ProRule" id="PRU00169"/>
    </source>
</evidence>